<name>A0A0A7EIF2_9GAMM</name>
<dbReference type="STRING" id="1348114.OM33_14905"/>
<dbReference type="HOGENOM" id="CLU_000445_30_1_6"/>
<dbReference type="InterPro" id="IPR011006">
    <property type="entry name" value="CheY-like_superfamily"/>
</dbReference>
<feature type="domain" description="Response regulatory" evidence="8">
    <location>
        <begin position="2"/>
        <end position="116"/>
    </location>
</feature>
<dbReference type="Gene3D" id="6.10.250.690">
    <property type="match status" value="1"/>
</dbReference>
<feature type="DNA-binding region" description="OmpR/PhoB-type" evidence="7">
    <location>
        <begin position="125"/>
        <end position="223"/>
    </location>
</feature>
<proteinExistence type="predicted"/>
<dbReference type="Proteomes" id="UP000030341">
    <property type="component" value="Chromosome 2"/>
</dbReference>
<dbReference type="KEGG" id="pseo:OM33_14905"/>
<feature type="modified residue" description="4-aspartylphosphate" evidence="6">
    <location>
        <position position="51"/>
    </location>
</feature>
<dbReference type="PROSITE" id="PS51755">
    <property type="entry name" value="OMPR_PHOB"/>
    <property type="match status" value="1"/>
</dbReference>
<reference evidence="10 11" key="1">
    <citation type="submission" date="2014-11" db="EMBL/GenBank/DDBJ databases">
        <title>Complete Genome Sequence of Pseudoalteromonas sp. Strain OCN003 Isolated from Kaneohe Bay, Oahu, Hawaii.</title>
        <authorList>
            <person name="Beurmann S."/>
            <person name="Videau P."/>
            <person name="Ushijima B."/>
            <person name="Smith A.M."/>
            <person name="Aeby G.S."/>
            <person name="Callahan S.M."/>
            <person name="Belcaid M."/>
        </authorList>
    </citation>
    <scope>NUCLEOTIDE SEQUENCE [LARGE SCALE GENOMIC DNA]</scope>
    <source>
        <strain evidence="10 11">OCN003</strain>
    </source>
</reference>
<dbReference type="Pfam" id="PF00486">
    <property type="entry name" value="Trans_reg_C"/>
    <property type="match status" value="1"/>
</dbReference>
<dbReference type="AlphaFoldDB" id="A0A0A7EIF2"/>
<dbReference type="GO" id="GO:0005829">
    <property type="term" value="C:cytosol"/>
    <property type="evidence" value="ECO:0007669"/>
    <property type="project" value="TreeGrafter"/>
</dbReference>
<sequence length="223" mass="25207">MNVLLVEDCQDTAEFIARGLNQQGDALTHYTHAKEALIPASSMNFDVIIFDRMLPDMDGIDAIKLLRTSNVETPIIVLTAMASTEDRVKGLDAGADDYLVKPFAFSELQARLRALARRSPMKQVDHVLVVGDLSLDRTTQQCTRNGTELDLMPREYKILEYLMLNANQLVTKTMLLEHVWGFNFDPQTSLVQTHVSRLRNKLDKPFDHELIKTVRGCGYVISK</sequence>
<evidence type="ECO:0000256" key="4">
    <source>
        <dbReference type="ARBA" id="ARBA00023125"/>
    </source>
</evidence>
<evidence type="ECO:0000313" key="11">
    <source>
        <dbReference type="Proteomes" id="UP000030341"/>
    </source>
</evidence>
<dbReference type="PROSITE" id="PS50110">
    <property type="entry name" value="RESPONSE_REGULATORY"/>
    <property type="match status" value="1"/>
</dbReference>
<evidence type="ECO:0000256" key="5">
    <source>
        <dbReference type="ARBA" id="ARBA00023163"/>
    </source>
</evidence>
<dbReference type="InterPro" id="IPR039420">
    <property type="entry name" value="WalR-like"/>
</dbReference>
<dbReference type="SMART" id="SM00862">
    <property type="entry name" value="Trans_reg_C"/>
    <property type="match status" value="1"/>
</dbReference>
<evidence type="ECO:0000313" key="10">
    <source>
        <dbReference type="EMBL" id="AIY66450.1"/>
    </source>
</evidence>
<keyword evidence="11" id="KW-1185">Reference proteome</keyword>
<dbReference type="GO" id="GO:0000976">
    <property type="term" value="F:transcription cis-regulatory region binding"/>
    <property type="evidence" value="ECO:0007669"/>
    <property type="project" value="TreeGrafter"/>
</dbReference>
<evidence type="ECO:0000256" key="1">
    <source>
        <dbReference type="ARBA" id="ARBA00022553"/>
    </source>
</evidence>
<dbReference type="Pfam" id="PF00072">
    <property type="entry name" value="Response_reg"/>
    <property type="match status" value="1"/>
</dbReference>
<evidence type="ECO:0000256" key="6">
    <source>
        <dbReference type="PROSITE-ProRule" id="PRU00169"/>
    </source>
</evidence>
<dbReference type="GO" id="GO:0032993">
    <property type="term" value="C:protein-DNA complex"/>
    <property type="evidence" value="ECO:0007669"/>
    <property type="project" value="TreeGrafter"/>
</dbReference>
<dbReference type="CDD" id="cd00383">
    <property type="entry name" value="trans_reg_C"/>
    <property type="match status" value="1"/>
</dbReference>
<dbReference type="FunFam" id="1.10.10.10:FF:000005">
    <property type="entry name" value="Two-component system response regulator"/>
    <property type="match status" value="1"/>
</dbReference>
<keyword evidence="3" id="KW-0805">Transcription regulation</keyword>
<keyword evidence="4 7" id="KW-0238">DNA-binding</keyword>
<protein>
    <submittedName>
        <fullName evidence="10">XRE family transcriptional regulator</fullName>
    </submittedName>
</protein>
<dbReference type="SUPFAM" id="SSF52172">
    <property type="entry name" value="CheY-like"/>
    <property type="match status" value="1"/>
</dbReference>
<evidence type="ECO:0000256" key="2">
    <source>
        <dbReference type="ARBA" id="ARBA00023012"/>
    </source>
</evidence>
<dbReference type="eggNOG" id="COG0745">
    <property type="taxonomic scope" value="Bacteria"/>
</dbReference>
<dbReference type="InterPro" id="IPR036388">
    <property type="entry name" value="WH-like_DNA-bd_sf"/>
</dbReference>
<dbReference type="PANTHER" id="PTHR48111">
    <property type="entry name" value="REGULATOR OF RPOS"/>
    <property type="match status" value="1"/>
</dbReference>
<evidence type="ECO:0000256" key="3">
    <source>
        <dbReference type="ARBA" id="ARBA00023015"/>
    </source>
</evidence>
<keyword evidence="1 6" id="KW-0597">Phosphoprotein</keyword>
<dbReference type="OrthoDB" id="9802426at2"/>
<dbReference type="InterPro" id="IPR001789">
    <property type="entry name" value="Sig_transdc_resp-reg_receiver"/>
</dbReference>
<keyword evidence="5" id="KW-0804">Transcription</keyword>
<dbReference type="GO" id="GO:0006355">
    <property type="term" value="P:regulation of DNA-templated transcription"/>
    <property type="evidence" value="ECO:0007669"/>
    <property type="project" value="InterPro"/>
</dbReference>
<accession>A0A0A7EIF2</accession>
<dbReference type="RefSeq" id="WP_040134675.1">
    <property type="nucleotide sequence ID" value="NZ_CP009889.1"/>
</dbReference>
<evidence type="ECO:0000259" key="9">
    <source>
        <dbReference type="PROSITE" id="PS51755"/>
    </source>
</evidence>
<evidence type="ECO:0000256" key="7">
    <source>
        <dbReference type="PROSITE-ProRule" id="PRU01091"/>
    </source>
</evidence>
<gene>
    <name evidence="10" type="ORF">OM33_14905</name>
</gene>
<dbReference type="SMART" id="SM00448">
    <property type="entry name" value="REC"/>
    <property type="match status" value="1"/>
</dbReference>
<evidence type="ECO:0000259" key="8">
    <source>
        <dbReference type="PROSITE" id="PS50110"/>
    </source>
</evidence>
<dbReference type="Gene3D" id="3.40.50.2300">
    <property type="match status" value="1"/>
</dbReference>
<feature type="domain" description="OmpR/PhoB-type" evidence="9">
    <location>
        <begin position="125"/>
        <end position="223"/>
    </location>
</feature>
<dbReference type="InterPro" id="IPR001867">
    <property type="entry name" value="OmpR/PhoB-type_DNA-bd"/>
</dbReference>
<dbReference type="Gene3D" id="1.10.10.10">
    <property type="entry name" value="Winged helix-like DNA-binding domain superfamily/Winged helix DNA-binding domain"/>
    <property type="match status" value="1"/>
</dbReference>
<organism evidence="10 11">
    <name type="scientific">Pseudoalteromonas piratica</name>
    <dbReference type="NCBI Taxonomy" id="1348114"/>
    <lineage>
        <taxon>Bacteria</taxon>
        <taxon>Pseudomonadati</taxon>
        <taxon>Pseudomonadota</taxon>
        <taxon>Gammaproteobacteria</taxon>
        <taxon>Alteromonadales</taxon>
        <taxon>Pseudoalteromonadaceae</taxon>
        <taxon>Pseudoalteromonas</taxon>
    </lineage>
</organism>
<dbReference type="PANTHER" id="PTHR48111:SF76">
    <property type="entry name" value="TWO-COMPONENT RESPONSE REGULATOR"/>
    <property type="match status" value="1"/>
</dbReference>
<dbReference type="EMBL" id="CP009889">
    <property type="protein sequence ID" value="AIY66450.1"/>
    <property type="molecule type" value="Genomic_DNA"/>
</dbReference>
<dbReference type="GO" id="GO:0000156">
    <property type="term" value="F:phosphorelay response regulator activity"/>
    <property type="evidence" value="ECO:0007669"/>
    <property type="project" value="TreeGrafter"/>
</dbReference>
<keyword evidence="2" id="KW-0902">Two-component regulatory system</keyword>